<dbReference type="RefSeq" id="WP_155317176.1">
    <property type="nucleotide sequence ID" value="NZ_AP021874.1"/>
</dbReference>
<proteinExistence type="predicted"/>
<evidence type="ECO:0000313" key="1">
    <source>
        <dbReference type="EMBL" id="BBO69098.1"/>
    </source>
</evidence>
<dbReference type="KEGG" id="dalk:DSCA_30280"/>
<accession>A0A5K7YJQ3</accession>
<keyword evidence="2" id="KW-1185">Reference proteome</keyword>
<sequence length="70" mass="7621">MESYADKMIDGVKAIEVLDMLTHFIEHTPENPTNAQLQIAMGLLKGGIDAAAEMLRDEVLYDADAEGGNQ</sequence>
<name>A0A5K7YJQ3_9BACT</name>
<dbReference type="AlphaFoldDB" id="A0A5K7YJQ3"/>
<dbReference type="Proteomes" id="UP000427906">
    <property type="component" value="Chromosome"/>
</dbReference>
<protein>
    <submittedName>
        <fullName evidence="1">Uncharacterized protein</fullName>
    </submittedName>
</protein>
<gene>
    <name evidence="1" type="ORF">DSCA_30280</name>
</gene>
<evidence type="ECO:0000313" key="2">
    <source>
        <dbReference type="Proteomes" id="UP000427906"/>
    </source>
</evidence>
<reference evidence="1 2" key="1">
    <citation type="submission" date="2019-11" db="EMBL/GenBank/DDBJ databases">
        <title>Comparative genomics of hydrocarbon-degrading Desulfosarcina strains.</title>
        <authorList>
            <person name="Watanabe M."/>
            <person name="Kojima H."/>
            <person name="Fukui M."/>
        </authorList>
    </citation>
    <scope>NUCLEOTIDE SEQUENCE [LARGE SCALE GENOMIC DNA]</scope>
    <source>
        <strain evidence="1 2">PL12</strain>
    </source>
</reference>
<dbReference type="EMBL" id="AP021874">
    <property type="protein sequence ID" value="BBO69098.1"/>
    <property type="molecule type" value="Genomic_DNA"/>
</dbReference>
<dbReference type="OrthoDB" id="9991882at2"/>
<organism evidence="1 2">
    <name type="scientific">Desulfosarcina alkanivorans</name>
    <dbReference type="NCBI Taxonomy" id="571177"/>
    <lineage>
        <taxon>Bacteria</taxon>
        <taxon>Pseudomonadati</taxon>
        <taxon>Thermodesulfobacteriota</taxon>
        <taxon>Desulfobacteria</taxon>
        <taxon>Desulfobacterales</taxon>
        <taxon>Desulfosarcinaceae</taxon>
        <taxon>Desulfosarcina</taxon>
    </lineage>
</organism>